<feature type="chain" id="PRO_5012350140" description="F-box domain-containing protein" evidence="1">
    <location>
        <begin position="25"/>
        <end position="382"/>
    </location>
</feature>
<evidence type="ECO:0000313" key="3">
    <source>
        <dbReference type="Proteomes" id="UP000193411"/>
    </source>
</evidence>
<feature type="non-terminal residue" evidence="2">
    <location>
        <position position="382"/>
    </location>
</feature>
<dbReference type="AlphaFoldDB" id="A0A1Y2H8M4"/>
<comment type="caution">
    <text evidence="2">The sequence shown here is derived from an EMBL/GenBank/DDBJ whole genome shotgun (WGS) entry which is preliminary data.</text>
</comment>
<evidence type="ECO:0008006" key="4">
    <source>
        <dbReference type="Google" id="ProtNLM"/>
    </source>
</evidence>
<keyword evidence="1" id="KW-0732">Signal</keyword>
<dbReference type="Proteomes" id="UP000193411">
    <property type="component" value="Unassembled WGS sequence"/>
</dbReference>
<accession>A0A1Y2H8M4</accession>
<feature type="signal peptide" evidence="1">
    <location>
        <begin position="1"/>
        <end position="24"/>
    </location>
</feature>
<name>A0A1Y2H8M4_9FUNG</name>
<keyword evidence="3" id="KW-1185">Reference proteome</keyword>
<proteinExistence type="predicted"/>
<protein>
    <recommendedName>
        <fullName evidence="4">F-box domain-containing protein</fullName>
    </recommendedName>
</protein>
<reference evidence="2 3" key="1">
    <citation type="submission" date="2016-07" db="EMBL/GenBank/DDBJ databases">
        <title>Pervasive Adenine N6-methylation of Active Genes in Fungi.</title>
        <authorList>
            <consortium name="DOE Joint Genome Institute"/>
            <person name="Mondo S.J."/>
            <person name="Dannebaum R.O."/>
            <person name="Kuo R.C."/>
            <person name="Labutti K."/>
            <person name="Haridas S."/>
            <person name="Kuo A."/>
            <person name="Salamov A."/>
            <person name="Ahrendt S.R."/>
            <person name="Lipzen A."/>
            <person name="Sullivan W."/>
            <person name="Andreopoulos W.B."/>
            <person name="Clum A."/>
            <person name="Lindquist E."/>
            <person name="Daum C."/>
            <person name="Ramamoorthy G.K."/>
            <person name="Gryganskyi A."/>
            <person name="Culley D."/>
            <person name="Magnuson J.K."/>
            <person name="James T.Y."/>
            <person name="O'Malley M.A."/>
            <person name="Stajich J.E."/>
            <person name="Spatafora J.W."/>
            <person name="Visel A."/>
            <person name="Grigoriev I.V."/>
        </authorList>
    </citation>
    <scope>NUCLEOTIDE SEQUENCE [LARGE SCALE GENOMIC DNA]</scope>
    <source>
        <strain evidence="2 3">PL171</strain>
    </source>
</reference>
<sequence length="382" mass="43507">MHTHPSKMNAFNIIPLELWQPILALTNISWSLLQSSQLPSTLCWTTRLVDRTWRMRAAHSLIAQVCSQRKTYYGYKASHERLLGMLPIHDLHQLLFELSPTLAHDKILEHFLEMPTSALTGQLGGHPMYTLCLLFQHAEAACPSASSLPHGYMFGGWYERDLDWAIPSPRQHWDVLDAYYYGGLAIDDPVCDPALLVVLSHLVTLVSPISSLPKFTTTKQIRQSVIQLVSRYNSAGHTFNRDLDFDLGQFVADHIVCPALSFMPTAIALPILDSTSPDILFALHTLVDFKFGPAIRSIIPWLSDTPPFWIWTAFRLTEDDMYEEMVESEMKRIAAKVGWEDGVLEVARRVRIPYWSDEMQMRVRLHQEEEGGESQSECDSLL</sequence>
<gene>
    <name evidence="2" type="ORF">BCR44DRAFT_1443673</name>
</gene>
<dbReference type="EMBL" id="MCFL01000072">
    <property type="protein sequence ID" value="ORZ30909.1"/>
    <property type="molecule type" value="Genomic_DNA"/>
</dbReference>
<organism evidence="2 3">
    <name type="scientific">Catenaria anguillulae PL171</name>
    <dbReference type="NCBI Taxonomy" id="765915"/>
    <lineage>
        <taxon>Eukaryota</taxon>
        <taxon>Fungi</taxon>
        <taxon>Fungi incertae sedis</taxon>
        <taxon>Blastocladiomycota</taxon>
        <taxon>Blastocladiomycetes</taxon>
        <taxon>Blastocladiales</taxon>
        <taxon>Catenariaceae</taxon>
        <taxon>Catenaria</taxon>
    </lineage>
</organism>
<evidence type="ECO:0000313" key="2">
    <source>
        <dbReference type="EMBL" id="ORZ30909.1"/>
    </source>
</evidence>
<evidence type="ECO:0000256" key="1">
    <source>
        <dbReference type="SAM" id="SignalP"/>
    </source>
</evidence>